<dbReference type="Gene3D" id="3.40.50.150">
    <property type="entry name" value="Vaccinia Virus protein VP39"/>
    <property type="match status" value="1"/>
</dbReference>
<feature type="compositionally biased region" description="Basic residues" evidence="9">
    <location>
        <begin position="165"/>
        <end position="181"/>
    </location>
</feature>
<evidence type="ECO:0000256" key="5">
    <source>
        <dbReference type="ARBA" id="ARBA00022747"/>
    </source>
</evidence>
<gene>
    <name evidence="11" type="ORF">GCM10022231_27530</name>
</gene>
<evidence type="ECO:0000313" key="11">
    <source>
        <dbReference type="EMBL" id="GAA3965317.1"/>
    </source>
</evidence>
<dbReference type="Proteomes" id="UP001418444">
    <property type="component" value="Unassembled WGS sequence"/>
</dbReference>
<evidence type="ECO:0000313" key="12">
    <source>
        <dbReference type="Proteomes" id="UP001418444"/>
    </source>
</evidence>
<dbReference type="InterPro" id="IPR002941">
    <property type="entry name" value="DNA_methylase_N4/N6"/>
</dbReference>
<dbReference type="EMBL" id="BAAAZW010000008">
    <property type="protein sequence ID" value="GAA3965317.1"/>
    <property type="molecule type" value="Genomic_DNA"/>
</dbReference>
<dbReference type="SUPFAM" id="SSF53335">
    <property type="entry name" value="S-adenosyl-L-methionine-dependent methyltransferases"/>
    <property type="match status" value="1"/>
</dbReference>
<evidence type="ECO:0000256" key="3">
    <source>
        <dbReference type="ARBA" id="ARBA00022679"/>
    </source>
</evidence>
<dbReference type="InterPro" id="IPR001091">
    <property type="entry name" value="RM_Methyltransferase"/>
</dbReference>
<reference evidence="12" key="1">
    <citation type="journal article" date="2019" name="Int. J. Syst. Evol. Microbiol.">
        <title>The Global Catalogue of Microorganisms (GCM) 10K type strain sequencing project: providing services to taxonomists for standard genome sequencing and annotation.</title>
        <authorList>
            <consortium name="The Broad Institute Genomics Platform"/>
            <consortium name="The Broad Institute Genome Sequencing Center for Infectious Disease"/>
            <person name="Wu L."/>
            <person name="Ma J."/>
        </authorList>
    </citation>
    <scope>NUCLEOTIDE SEQUENCE [LARGE SCALE GENOMIC DNA]</scope>
    <source>
        <strain evidence="12">JCM 16923</strain>
    </source>
</reference>
<organism evidence="11 12">
    <name type="scientific">Gordonia caeni</name>
    <dbReference type="NCBI Taxonomy" id="1007097"/>
    <lineage>
        <taxon>Bacteria</taxon>
        <taxon>Bacillati</taxon>
        <taxon>Actinomycetota</taxon>
        <taxon>Actinomycetes</taxon>
        <taxon>Mycobacteriales</taxon>
        <taxon>Gordoniaceae</taxon>
        <taxon>Gordonia</taxon>
    </lineage>
</organism>
<evidence type="ECO:0000256" key="6">
    <source>
        <dbReference type="ARBA" id="ARBA00023125"/>
    </source>
</evidence>
<evidence type="ECO:0000256" key="8">
    <source>
        <dbReference type="RuleBase" id="RU362026"/>
    </source>
</evidence>
<keyword evidence="12" id="KW-1185">Reference proteome</keyword>
<dbReference type="PRINTS" id="PR00508">
    <property type="entry name" value="S21N4MTFRASE"/>
</dbReference>
<keyword evidence="2" id="KW-0489">Methyltransferase</keyword>
<name>A0ABP7PIZ3_9ACTN</name>
<evidence type="ECO:0000256" key="9">
    <source>
        <dbReference type="SAM" id="MobiDB-lite"/>
    </source>
</evidence>
<dbReference type="Pfam" id="PF01555">
    <property type="entry name" value="N6_N4_Mtase"/>
    <property type="match status" value="1"/>
</dbReference>
<keyword evidence="3" id="KW-0808">Transferase</keyword>
<dbReference type="EC" id="2.1.1.-" evidence="8"/>
<protein>
    <recommendedName>
        <fullName evidence="8">Methyltransferase</fullName>
        <ecNumber evidence="8">2.1.1.-</ecNumber>
    </recommendedName>
</protein>
<evidence type="ECO:0000256" key="7">
    <source>
        <dbReference type="ARBA" id="ARBA00049120"/>
    </source>
</evidence>
<evidence type="ECO:0000256" key="1">
    <source>
        <dbReference type="ARBA" id="ARBA00010203"/>
    </source>
</evidence>
<feature type="region of interest" description="Disordered" evidence="9">
    <location>
        <begin position="162"/>
        <end position="190"/>
    </location>
</feature>
<keyword evidence="4" id="KW-0949">S-adenosyl-L-methionine</keyword>
<dbReference type="InterPro" id="IPR017985">
    <property type="entry name" value="MeTrfase_CN4_CS"/>
</dbReference>
<comment type="caution">
    <text evidence="11">The sequence shown here is derived from an EMBL/GenBank/DDBJ whole genome shotgun (WGS) entry which is preliminary data.</text>
</comment>
<evidence type="ECO:0000256" key="4">
    <source>
        <dbReference type="ARBA" id="ARBA00022691"/>
    </source>
</evidence>
<comment type="catalytic activity">
    <reaction evidence="7">
        <text>a 2'-deoxycytidine in DNA + S-adenosyl-L-methionine = an N(4)-methyl-2'-deoxycytidine in DNA + S-adenosyl-L-homocysteine + H(+)</text>
        <dbReference type="Rhea" id="RHEA:16857"/>
        <dbReference type="Rhea" id="RHEA-COMP:11369"/>
        <dbReference type="Rhea" id="RHEA-COMP:13674"/>
        <dbReference type="ChEBI" id="CHEBI:15378"/>
        <dbReference type="ChEBI" id="CHEBI:57856"/>
        <dbReference type="ChEBI" id="CHEBI:59789"/>
        <dbReference type="ChEBI" id="CHEBI:85452"/>
        <dbReference type="ChEBI" id="CHEBI:137933"/>
        <dbReference type="EC" id="2.1.1.113"/>
    </reaction>
</comment>
<dbReference type="InterPro" id="IPR029063">
    <property type="entry name" value="SAM-dependent_MTases_sf"/>
</dbReference>
<evidence type="ECO:0000259" key="10">
    <source>
        <dbReference type="Pfam" id="PF01555"/>
    </source>
</evidence>
<proteinExistence type="inferred from homology"/>
<feature type="domain" description="DNA methylase N-4/N-6" evidence="10">
    <location>
        <begin position="25"/>
        <end position="323"/>
    </location>
</feature>
<keyword evidence="6" id="KW-0238">DNA-binding</keyword>
<dbReference type="RefSeq" id="WP_344784734.1">
    <property type="nucleotide sequence ID" value="NZ_BAAAZW010000008.1"/>
</dbReference>
<comment type="similarity">
    <text evidence="1">Belongs to the N(4)/N(6)-methyltransferase family. N(4) subfamily.</text>
</comment>
<evidence type="ECO:0000256" key="2">
    <source>
        <dbReference type="ARBA" id="ARBA00022603"/>
    </source>
</evidence>
<accession>A0ABP7PIZ3</accession>
<sequence>MIAPRNRILLGDALDRVRQLPDDSVDCVVTSPPYFRLRDYGHADQLGLEAHVDRWVDQLQQLMSELRRVLVPTGTIWLNLGDSYSVKPAEGAARKSLLLGPERLALRLLDDGWLVRNKIVWAKTNTVPTSVSDRLATKHEFIYVLARSPRYFFDLDAVREPHVSRPPKRKTPTRPASRKPNRPAWLGPNSDGDRGLVTLHAAGLVGHPLGKNPGDVWQLAVSSYRGPHFATFPIRLAERMIRAGCPERRCSRCRAAYRRPVHRLGAVATRLALRARCQCDAASEPGLVLDPFLGSGTTAIAAESLGRDWLGIDINPDYVALAADRIDGERATGQRKEVIHE</sequence>
<dbReference type="PROSITE" id="PS00093">
    <property type="entry name" value="N4_MTASE"/>
    <property type="match status" value="1"/>
</dbReference>
<keyword evidence="5" id="KW-0680">Restriction system</keyword>